<comment type="caution">
    <text evidence="1">The sequence shown here is derived from an EMBL/GenBank/DDBJ whole genome shotgun (WGS) entry which is preliminary data.</text>
</comment>
<accession>A0A8H5ZM82</accession>
<evidence type="ECO:0000313" key="2">
    <source>
        <dbReference type="Proteomes" id="UP000624244"/>
    </source>
</evidence>
<dbReference type="AlphaFoldDB" id="A0A8H5ZM82"/>
<name>A0A8H5ZM82_COCSA</name>
<protein>
    <submittedName>
        <fullName evidence="1">Uncharacterized protein</fullName>
    </submittedName>
</protein>
<sequence>WYINYQGKKSHTQKENRKTHRTVINCVKRVKKEKKSTTNIPYLFFQEHVCNTAASAHSENSSQVFAACENQAFD</sequence>
<organism evidence="1 2">
    <name type="scientific">Cochliobolus sativus</name>
    <name type="common">Common root rot and spot blotch fungus</name>
    <name type="synonym">Bipolaris sorokiniana</name>
    <dbReference type="NCBI Taxonomy" id="45130"/>
    <lineage>
        <taxon>Eukaryota</taxon>
        <taxon>Fungi</taxon>
        <taxon>Dikarya</taxon>
        <taxon>Ascomycota</taxon>
        <taxon>Pezizomycotina</taxon>
        <taxon>Dothideomycetes</taxon>
        <taxon>Pleosporomycetidae</taxon>
        <taxon>Pleosporales</taxon>
        <taxon>Pleosporineae</taxon>
        <taxon>Pleosporaceae</taxon>
        <taxon>Bipolaris</taxon>
    </lineage>
</organism>
<feature type="non-terminal residue" evidence="1">
    <location>
        <position position="1"/>
    </location>
</feature>
<reference evidence="1" key="1">
    <citation type="submission" date="2019-11" db="EMBL/GenBank/DDBJ databases">
        <title>Bipolaris sorokiniana Genome sequencing.</title>
        <authorList>
            <person name="Wang H."/>
        </authorList>
    </citation>
    <scope>NUCLEOTIDE SEQUENCE</scope>
</reference>
<proteinExistence type="predicted"/>
<evidence type="ECO:0000313" key="1">
    <source>
        <dbReference type="EMBL" id="KAF5851977.1"/>
    </source>
</evidence>
<dbReference type="Proteomes" id="UP000624244">
    <property type="component" value="Unassembled WGS sequence"/>
</dbReference>
<gene>
    <name evidence="1" type="ORF">GGP41_000683</name>
</gene>
<dbReference type="EMBL" id="WNKQ01000004">
    <property type="protein sequence ID" value="KAF5851977.1"/>
    <property type="molecule type" value="Genomic_DNA"/>
</dbReference>